<reference evidence="2" key="1">
    <citation type="journal article" date="2021" name="Genome Biol. Evol.">
        <title>The assembled and annotated genome of the fairy-ring fungus Marasmius oreades.</title>
        <authorList>
            <person name="Hiltunen M."/>
            <person name="Ament-Velasquez S.L."/>
            <person name="Johannesson H."/>
        </authorList>
    </citation>
    <scope>NUCLEOTIDE SEQUENCE</scope>
    <source>
        <strain evidence="2">03SP1</strain>
    </source>
</reference>
<dbReference type="KEGG" id="more:E1B28_001427"/>
<feature type="transmembrane region" description="Helical" evidence="1">
    <location>
        <begin position="89"/>
        <end position="112"/>
    </location>
</feature>
<keyword evidence="1" id="KW-0472">Membrane</keyword>
<evidence type="ECO:0000313" key="3">
    <source>
        <dbReference type="Proteomes" id="UP001049176"/>
    </source>
</evidence>
<dbReference type="Proteomes" id="UP001049176">
    <property type="component" value="Chromosome 1"/>
</dbReference>
<accession>A0A9P8AFE0</accession>
<feature type="transmembrane region" description="Helical" evidence="1">
    <location>
        <begin position="40"/>
        <end position="63"/>
    </location>
</feature>
<dbReference type="GeneID" id="66070503"/>
<gene>
    <name evidence="2" type="ORF">E1B28_001427</name>
</gene>
<feature type="transmembrane region" description="Helical" evidence="1">
    <location>
        <begin position="168"/>
        <end position="191"/>
    </location>
</feature>
<dbReference type="EMBL" id="CM032181">
    <property type="protein sequence ID" value="KAG7099597.1"/>
    <property type="molecule type" value="Genomic_DNA"/>
</dbReference>
<evidence type="ECO:0000256" key="1">
    <source>
        <dbReference type="SAM" id="Phobius"/>
    </source>
</evidence>
<protein>
    <submittedName>
        <fullName evidence="2">Uncharacterized protein</fullName>
    </submittedName>
</protein>
<dbReference type="OrthoDB" id="3046318at2759"/>
<keyword evidence="1" id="KW-0812">Transmembrane</keyword>
<feature type="transmembrane region" description="Helical" evidence="1">
    <location>
        <begin position="133"/>
        <end position="156"/>
    </location>
</feature>
<comment type="caution">
    <text evidence="2">The sequence shown here is derived from an EMBL/GenBank/DDBJ whole genome shotgun (WGS) entry which is preliminary data.</text>
</comment>
<name>A0A9P8AFE0_9AGAR</name>
<keyword evidence="1" id="KW-1133">Transmembrane helix</keyword>
<organism evidence="2 3">
    <name type="scientific">Marasmius oreades</name>
    <name type="common">fairy-ring Marasmius</name>
    <dbReference type="NCBI Taxonomy" id="181124"/>
    <lineage>
        <taxon>Eukaryota</taxon>
        <taxon>Fungi</taxon>
        <taxon>Dikarya</taxon>
        <taxon>Basidiomycota</taxon>
        <taxon>Agaricomycotina</taxon>
        <taxon>Agaricomycetes</taxon>
        <taxon>Agaricomycetidae</taxon>
        <taxon>Agaricales</taxon>
        <taxon>Marasmiineae</taxon>
        <taxon>Marasmiaceae</taxon>
        <taxon>Marasmius</taxon>
    </lineage>
</organism>
<dbReference type="RefSeq" id="XP_043016067.1">
    <property type="nucleotide sequence ID" value="XM_043147358.1"/>
</dbReference>
<dbReference type="AlphaFoldDB" id="A0A9P8AFE0"/>
<proteinExistence type="predicted"/>
<keyword evidence="3" id="KW-1185">Reference proteome</keyword>
<evidence type="ECO:0000313" key="2">
    <source>
        <dbReference type="EMBL" id="KAG7099597.1"/>
    </source>
</evidence>
<sequence>MTPPPSLSDVPTQMWSNFQAPGPYLHEERLLHGKRLNVRLLSLLLCPYLVFSGFSITSAFYAVHNLELVKAPTGLYCTFDADAFSRYSVPLYCVVVTVLVIAVEVIMIFQFWGIRNAVDKAMPLMKRENEIGCLIRLMLFNLGAMIILSCGIFYVTNDLISWPYMAQSAVPLICVLIFGSQPDILAAWCFWKHPRQTEIPIPSARTDGISDFDPSGHEYMPVQSDSSRWL</sequence>